<keyword evidence="5 10" id="KW-0145">Chemotaxis</keyword>
<dbReference type="PANTHER" id="PTHR35091">
    <property type="entry name" value="FLAGELLAR PROTEIN FLIL"/>
    <property type="match status" value="1"/>
</dbReference>
<accession>A0ABP8QL46</accession>
<evidence type="ECO:0000256" key="3">
    <source>
        <dbReference type="ARBA" id="ARBA00008281"/>
    </source>
</evidence>
<dbReference type="RefSeq" id="WP_345014849.1">
    <property type="nucleotide sequence ID" value="NZ_BAABFC010000029.1"/>
</dbReference>
<reference evidence="13" key="1">
    <citation type="journal article" date="2019" name="Int. J. Syst. Evol. Microbiol.">
        <title>The Global Catalogue of Microorganisms (GCM) 10K type strain sequencing project: providing services to taxonomists for standard genome sequencing and annotation.</title>
        <authorList>
            <consortium name="The Broad Institute Genomics Platform"/>
            <consortium name="The Broad Institute Genome Sequencing Center for Infectious Disease"/>
            <person name="Wu L."/>
            <person name="Ma J."/>
        </authorList>
    </citation>
    <scope>NUCLEOTIDE SEQUENCE [LARGE SCALE GENOMIC DNA]</scope>
    <source>
        <strain evidence="13">JCM 32226</strain>
    </source>
</reference>
<keyword evidence="9 10" id="KW-0472">Membrane</keyword>
<protein>
    <recommendedName>
        <fullName evidence="10">Flagellar protein FliL</fullName>
    </recommendedName>
</protein>
<dbReference type="InterPro" id="IPR005503">
    <property type="entry name" value="FliL"/>
</dbReference>
<evidence type="ECO:0000313" key="12">
    <source>
        <dbReference type="EMBL" id="GAA4504087.1"/>
    </source>
</evidence>
<comment type="caution">
    <text evidence="12">The sequence shown here is derived from an EMBL/GenBank/DDBJ whole genome shotgun (WGS) entry which is preliminary data.</text>
</comment>
<feature type="chain" id="PRO_5045353054" description="Flagellar protein FliL" evidence="11">
    <location>
        <begin position="20"/>
        <end position="136"/>
    </location>
</feature>
<evidence type="ECO:0000256" key="9">
    <source>
        <dbReference type="ARBA" id="ARBA00023136"/>
    </source>
</evidence>
<evidence type="ECO:0000256" key="7">
    <source>
        <dbReference type="ARBA" id="ARBA00022779"/>
    </source>
</evidence>
<evidence type="ECO:0000256" key="10">
    <source>
        <dbReference type="RuleBase" id="RU364125"/>
    </source>
</evidence>
<keyword evidence="11" id="KW-0732">Signal</keyword>
<keyword evidence="7 10" id="KW-0283">Flagellar rotation</keyword>
<sequence>MLKRLTCGLLLLLAAQVQAEEAAAPAQPNNAYAYYALDPEIITNYITDGSQMGYVRIKVEIMVDNNADLALVEKHDPLIRDALNRILGKQTAEQVRSLKGREEIRKECQAKLNQLLVEETGRKLIRELIFTNYLYQ</sequence>
<keyword evidence="4" id="KW-1003">Cell membrane</keyword>
<evidence type="ECO:0000313" key="13">
    <source>
        <dbReference type="Proteomes" id="UP001501321"/>
    </source>
</evidence>
<name>A0ABP8QL46_9GAMM</name>
<evidence type="ECO:0000256" key="8">
    <source>
        <dbReference type="ARBA" id="ARBA00022989"/>
    </source>
</evidence>
<evidence type="ECO:0000256" key="4">
    <source>
        <dbReference type="ARBA" id="ARBA00022475"/>
    </source>
</evidence>
<evidence type="ECO:0000256" key="2">
    <source>
        <dbReference type="ARBA" id="ARBA00004162"/>
    </source>
</evidence>
<keyword evidence="13" id="KW-1185">Reference proteome</keyword>
<evidence type="ECO:0000256" key="6">
    <source>
        <dbReference type="ARBA" id="ARBA00022692"/>
    </source>
</evidence>
<dbReference type="Proteomes" id="UP001501321">
    <property type="component" value="Unassembled WGS sequence"/>
</dbReference>
<keyword evidence="8" id="KW-1133">Transmembrane helix</keyword>
<evidence type="ECO:0000256" key="5">
    <source>
        <dbReference type="ARBA" id="ARBA00022500"/>
    </source>
</evidence>
<gene>
    <name evidence="12" type="ORF">GCM10023095_31400</name>
</gene>
<evidence type="ECO:0000256" key="11">
    <source>
        <dbReference type="SAM" id="SignalP"/>
    </source>
</evidence>
<comment type="subcellular location">
    <subcellularLocation>
        <location evidence="10">Cell inner membrane</location>
    </subcellularLocation>
    <subcellularLocation>
        <location evidence="2">Cell membrane</location>
        <topology evidence="2">Single-pass membrane protein</topology>
    </subcellularLocation>
</comment>
<evidence type="ECO:0000256" key="1">
    <source>
        <dbReference type="ARBA" id="ARBA00002254"/>
    </source>
</evidence>
<dbReference type="EMBL" id="BAABFC010000029">
    <property type="protein sequence ID" value="GAA4504087.1"/>
    <property type="molecule type" value="Genomic_DNA"/>
</dbReference>
<comment type="function">
    <text evidence="1 10">Controls the rotational direction of flagella during chemotaxis.</text>
</comment>
<keyword evidence="10" id="KW-0997">Cell inner membrane</keyword>
<dbReference type="PANTHER" id="PTHR35091:SF5">
    <property type="entry name" value="FLAGELLAR PROTEIN FLIL"/>
    <property type="match status" value="1"/>
</dbReference>
<feature type="signal peptide" evidence="11">
    <location>
        <begin position="1"/>
        <end position="19"/>
    </location>
</feature>
<organism evidence="12 13">
    <name type="scientific">Pseudaeromonas paramecii</name>
    <dbReference type="NCBI Taxonomy" id="2138166"/>
    <lineage>
        <taxon>Bacteria</taxon>
        <taxon>Pseudomonadati</taxon>
        <taxon>Pseudomonadota</taxon>
        <taxon>Gammaproteobacteria</taxon>
        <taxon>Aeromonadales</taxon>
        <taxon>Aeromonadaceae</taxon>
        <taxon>Pseudaeromonas</taxon>
    </lineage>
</organism>
<dbReference type="Pfam" id="PF03748">
    <property type="entry name" value="FliL"/>
    <property type="match status" value="1"/>
</dbReference>
<keyword evidence="6" id="KW-0812">Transmembrane</keyword>
<proteinExistence type="inferred from homology"/>
<comment type="similarity">
    <text evidence="3 10">Belongs to the FliL family.</text>
</comment>